<evidence type="ECO:0000256" key="1">
    <source>
        <dbReference type="ARBA" id="ARBA00009477"/>
    </source>
</evidence>
<evidence type="ECO:0000259" key="6">
    <source>
        <dbReference type="Pfam" id="PF25989"/>
    </source>
</evidence>
<keyword evidence="3" id="KW-0472">Membrane</keyword>
<gene>
    <name evidence="7" type="ORF">A10D4_05672</name>
</gene>
<dbReference type="EMBL" id="AMRG01000005">
    <property type="protein sequence ID" value="EKE84532.1"/>
    <property type="molecule type" value="Genomic_DNA"/>
</dbReference>
<dbReference type="Gene3D" id="2.40.420.20">
    <property type="match status" value="1"/>
</dbReference>
<accession>K2KCW4</accession>
<dbReference type="SUPFAM" id="SSF111369">
    <property type="entry name" value="HlyD-like secretion proteins"/>
    <property type="match status" value="1"/>
</dbReference>
<evidence type="ECO:0000313" key="7">
    <source>
        <dbReference type="EMBL" id="EKE84532.1"/>
    </source>
</evidence>
<feature type="domain" description="Multidrug resistance protein MdtA-like barrel-sandwich hybrid" evidence="4">
    <location>
        <begin position="70"/>
        <end position="189"/>
    </location>
</feature>
<keyword evidence="3" id="KW-1133">Transmembrane helix</keyword>
<feature type="coiled-coil region" evidence="2">
    <location>
        <begin position="101"/>
        <end position="142"/>
    </location>
</feature>
<dbReference type="Pfam" id="PF25989">
    <property type="entry name" value="YknX_C"/>
    <property type="match status" value="1"/>
</dbReference>
<keyword evidence="8" id="KW-1185">Reference proteome</keyword>
<dbReference type="PANTHER" id="PTHR30469:SF16">
    <property type="entry name" value="HAE1 FAMILY EFFLUX PUMP MFP COMPONENT"/>
    <property type="match status" value="1"/>
</dbReference>
<protein>
    <submittedName>
        <fullName evidence="7">HlyD family secretion protein</fullName>
    </submittedName>
</protein>
<dbReference type="InterPro" id="IPR010916">
    <property type="entry name" value="TonB_box_CS"/>
</dbReference>
<reference evidence="7 8" key="1">
    <citation type="journal article" date="2012" name="J. Bacteriol.">
        <title>Genome Sequence of Idiomarina xiamenensis Type Strain 10-D-4.</title>
        <authorList>
            <person name="Lai Q."/>
            <person name="Wang L."/>
            <person name="Wang W."/>
            <person name="Shao Z."/>
        </authorList>
    </citation>
    <scope>NUCLEOTIDE SEQUENCE [LARGE SCALE GENOMIC DNA]</scope>
    <source>
        <strain evidence="7 8">10-D-4</strain>
    </source>
</reference>
<dbReference type="InterPro" id="IPR006143">
    <property type="entry name" value="RND_pump_MFP"/>
</dbReference>
<evidence type="ECO:0000259" key="5">
    <source>
        <dbReference type="Pfam" id="PF25954"/>
    </source>
</evidence>
<dbReference type="NCBIfam" id="TIGR01730">
    <property type="entry name" value="RND_mfp"/>
    <property type="match status" value="1"/>
</dbReference>
<keyword evidence="2" id="KW-0175">Coiled coil</keyword>
<dbReference type="Gene3D" id="2.40.50.100">
    <property type="match status" value="1"/>
</dbReference>
<dbReference type="Pfam" id="PF25954">
    <property type="entry name" value="Beta-barrel_RND_2"/>
    <property type="match status" value="1"/>
</dbReference>
<evidence type="ECO:0000256" key="2">
    <source>
        <dbReference type="SAM" id="Coils"/>
    </source>
</evidence>
<evidence type="ECO:0000259" key="4">
    <source>
        <dbReference type="Pfam" id="PF25917"/>
    </source>
</evidence>
<dbReference type="Gene3D" id="1.10.287.470">
    <property type="entry name" value="Helix hairpin bin"/>
    <property type="match status" value="1"/>
</dbReference>
<feature type="domain" description="YknX-like C-terminal permuted SH3-like" evidence="6">
    <location>
        <begin position="281"/>
        <end position="348"/>
    </location>
</feature>
<dbReference type="InterPro" id="IPR058792">
    <property type="entry name" value="Beta-barrel_RND_2"/>
</dbReference>
<dbReference type="AlphaFoldDB" id="K2KCW4"/>
<dbReference type="STRING" id="740709.A10D4_05672"/>
<proteinExistence type="inferred from homology"/>
<keyword evidence="3" id="KW-0812">Transmembrane</keyword>
<dbReference type="RefSeq" id="WP_008488281.1">
    <property type="nucleotide sequence ID" value="NZ_AMRG01000005.1"/>
</dbReference>
<dbReference type="Proteomes" id="UP000014115">
    <property type="component" value="Unassembled WGS sequence"/>
</dbReference>
<comment type="similarity">
    <text evidence="1">Belongs to the membrane fusion protein (MFP) (TC 8.A.1) family.</text>
</comment>
<dbReference type="PATRIC" id="fig|740709.3.peg.1158"/>
<feature type="domain" description="CusB-like beta-barrel" evidence="5">
    <location>
        <begin position="201"/>
        <end position="272"/>
    </location>
</feature>
<dbReference type="Gene3D" id="2.40.30.170">
    <property type="match status" value="1"/>
</dbReference>
<dbReference type="GO" id="GO:1990281">
    <property type="term" value="C:efflux pump complex"/>
    <property type="evidence" value="ECO:0007669"/>
    <property type="project" value="TreeGrafter"/>
</dbReference>
<dbReference type="InterPro" id="IPR058637">
    <property type="entry name" value="YknX-like_C"/>
</dbReference>
<evidence type="ECO:0000256" key="3">
    <source>
        <dbReference type="SAM" id="Phobius"/>
    </source>
</evidence>
<dbReference type="Pfam" id="PF25917">
    <property type="entry name" value="BSH_RND"/>
    <property type="match status" value="1"/>
</dbReference>
<dbReference type="OrthoDB" id="9806939at2"/>
<name>K2KCW4_9GAMM</name>
<dbReference type="PANTHER" id="PTHR30469">
    <property type="entry name" value="MULTIDRUG RESISTANCE PROTEIN MDTA"/>
    <property type="match status" value="1"/>
</dbReference>
<dbReference type="InterPro" id="IPR058625">
    <property type="entry name" value="MdtA-like_BSH"/>
</dbReference>
<dbReference type="GO" id="GO:0015562">
    <property type="term" value="F:efflux transmembrane transporter activity"/>
    <property type="evidence" value="ECO:0007669"/>
    <property type="project" value="TreeGrafter"/>
</dbReference>
<comment type="caution">
    <text evidence="7">The sequence shown here is derived from an EMBL/GenBank/DDBJ whole genome shotgun (WGS) entry which is preliminary data.</text>
</comment>
<evidence type="ECO:0000313" key="8">
    <source>
        <dbReference type="Proteomes" id="UP000014115"/>
    </source>
</evidence>
<dbReference type="eggNOG" id="COG0845">
    <property type="taxonomic scope" value="Bacteria"/>
</dbReference>
<dbReference type="FunFam" id="2.40.30.170:FF:000010">
    <property type="entry name" value="Efflux RND transporter periplasmic adaptor subunit"/>
    <property type="match status" value="1"/>
</dbReference>
<organism evidence="7 8">
    <name type="scientific">Idiomarina xiamenensis 10-D-4</name>
    <dbReference type="NCBI Taxonomy" id="740709"/>
    <lineage>
        <taxon>Bacteria</taxon>
        <taxon>Pseudomonadati</taxon>
        <taxon>Pseudomonadota</taxon>
        <taxon>Gammaproteobacteria</taxon>
        <taxon>Alteromonadales</taxon>
        <taxon>Idiomarinaceae</taxon>
        <taxon>Idiomarina</taxon>
    </lineage>
</organism>
<feature type="transmembrane region" description="Helical" evidence="3">
    <location>
        <begin position="6"/>
        <end position="26"/>
    </location>
</feature>
<sequence>MAKRALFTPVSFAVVALAVLTAYLFIMNEKQVTPERQQQVVPVRIQEAAISEYRDIIEALGTAQANESIVVTPQRQDVVERIYFEDGDYAEQGQLLVELNSREEQANVQELEFRLGEATRQLDRLQNLARENVASRQQLEEQDVLVKEITAQLEVARTKLAEMKIYAPFAGRLGIRRISIGSLVGPGDEITTLDDTTPIKVDFNIPELYFASLAVGQKVTARSSAYPGEQFEGIIQSIDSRVDPLTRSVLVRAQVKNEDGRLRPGMLLRISLLRSIDEAMILPEKAILPIQERQYVYVVTDDNRARQVEVTIGRRKPGMVEITSGLEAGEKVVVEGLVRLRDGVPVSVQGG</sequence>
<dbReference type="PROSITE" id="PS00430">
    <property type="entry name" value="TONB_DEPENDENT_REC_1"/>
    <property type="match status" value="1"/>
</dbReference>